<comment type="subcellular location">
    <subcellularLocation>
        <location evidence="4">Cytoplasm</location>
    </subcellularLocation>
</comment>
<dbReference type="EC" id="2.3.2.29" evidence="4"/>
<dbReference type="SUPFAM" id="SSF55729">
    <property type="entry name" value="Acyl-CoA N-acyltransferases (Nat)"/>
    <property type="match status" value="1"/>
</dbReference>
<keyword evidence="8" id="KW-1185">Reference proteome</keyword>
<evidence type="ECO:0000313" key="7">
    <source>
        <dbReference type="EMBL" id="BBL70255.1"/>
    </source>
</evidence>
<dbReference type="GO" id="GO:0005737">
    <property type="term" value="C:cytoplasm"/>
    <property type="evidence" value="ECO:0007669"/>
    <property type="project" value="UniProtKB-SubCell"/>
</dbReference>
<dbReference type="RefSeq" id="WP_054772630.1">
    <property type="nucleotide sequence ID" value="NZ_AP019782.1"/>
</dbReference>
<dbReference type="NCBIfam" id="NF002342">
    <property type="entry name" value="PRK01305.1-3"/>
    <property type="match status" value="1"/>
</dbReference>
<dbReference type="InterPro" id="IPR030700">
    <property type="entry name" value="N-end_Aminoacyl_Trfase"/>
</dbReference>
<protein>
    <recommendedName>
        <fullName evidence="4">Aspartate/glutamate leucyltransferase</fullName>
        <ecNumber evidence="4">2.3.2.29</ecNumber>
    </recommendedName>
</protein>
<dbReference type="NCBIfam" id="NF002341">
    <property type="entry name" value="PRK01305.1-1"/>
    <property type="match status" value="1"/>
</dbReference>
<comment type="function">
    <text evidence="4">Functions in the N-end rule pathway of protein degradation where it conjugates Leu from its aminoacyl-tRNA to the N-termini of proteins containing an N-terminal aspartate or glutamate.</text>
</comment>
<evidence type="ECO:0000256" key="1">
    <source>
        <dbReference type="ARBA" id="ARBA00022490"/>
    </source>
</evidence>
<name>A0A8D4VPT9_9GAMM</name>
<gene>
    <name evidence="7" type="primary">ate</name>
    <name evidence="4" type="synonym">bpt</name>
    <name evidence="7" type="ORF">MoryE10_08610</name>
</gene>
<proteinExistence type="inferred from homology"/>
<feature type="domain" description="N-end rule aminoacyl transferase C-terminal" evidence="6">
    <location>
        <begin position="102"/>
        <end position="223"/>
    </location>
</feature>
<dbReference type="InterPro" id="IPR007472">
    <property type="entry name" value="N-end_Aminoacyl_Trfase_C"/>
</dbReference>
<dbReference type="PANTHER" id="PTHR21367:SF1">
    <property type="entry name" value="ARGINYL-TRNA--PROTEIN TRANSFERASE 1"/>
    <property type="match status" value="1"/>
</dbReference>
<sequence>MTGLPLLLSAEHDCSYLPERRARSLVATPERPMDGNLYSQLVKHGFRRSGDLVYRPHCHGCSACIALRVPVAAFRPNRAQRRCVKDNADLSATPLPAEFNQEHYRLYRRYLGWRHPDGQMADTTPESYIEFLANDWCDTYFVEFRDQGRLAAVAVVDLLTDGLSAVYTFYEPELERRGLGAYAVLWQIAQAHALGLDYLYLGYWIEECRKMAYKSRYRPFEIYRNGRWLAVNPSQRQGGAATQAEFTRTVV</sequence>
<keyword evidence="1 4" id="KW-0963">Cytoplasm</keyword>
<dbReference type="InterPro" id="IPR016181">
    <property type="entry name" value="Acyl_CoA_acyltransferase"/>
</dbReference>
<evidence type="ECO:0000256" key="2">
    <source>
        <dbReference type="ARBA" id="ARBA00022679"/>
    </source>
</evidence>
<keyword evidence="2 4" id="KW-0808">Transferase</keyword>
<dbReference type="GO" id="GO:0071596">
    <property type="term" value="P:ubiquitin-dependent protein catabolic process via the N-end rule pathway"/>
    <property type="evidence" value="ECO:0007669"/>
    <property type="project" value="InterPro"/>
</dbReference>
<dbReference type="AlphaFoldDB" id="A0A8D4VPT9"/>
<dbReference type="GO" id="GO:0004057">
    <property type="term" value="F:arginyl-tRNA--protein transferase activity"/>
    <property type="evidence" value="ECO:0007669"/>
    <property type="project" value="InterPro"/>
</dbReference>
<dbReference type="Proteomes" id="UP000824988">
    <property type="component" value="Chromosome"/>
</dbReference>
<dbReference type="EMBL" id="AP019782">
    <property type="protein sequence ID" value="BBL70255.1"/>
    <property type="molecule type" value="Genomic_DNA"/>
</dbReference>
<dbReference type="HAMAP" id="MF_00689">
    <property type="entry name" value="Bpt"/>
    <property type="match status" value="1"/>
</dbReference>
<dbReference type="NCBIfam" id="NF002346">
    <property type="entry name" value="PRK01305.2-3"/>
    <property type="match status" value="1"/>
</dbReference>
<accession>A0A8D4VPT9</accession>
<comment type="catalytic activity">
    <reaction evidence="4">
        <text>N-terminal L-glutamyl-[protein] + L-leucyl-tRNA(Leu) = N-terminal L-leucyl-L-glutamyl-[protein] + tRNA(Leu) + H(+)</text>
        <dbReference type="Rhea" id="RHEA:50412"/>
        <dbReference type="Rhea" id="RHEA-COMP:9613"/>
        <dbReference type="Rhea" id="RHEA-COMP:9622"/>
        <dbReference type="Rhea" id="RHEA-COMP:12664"/>
        <dbReference type="Rhea" id="RHEA-COMP:12668"/>
        <dbReference type="ChEBI" id="CHEBI:15378"/>
        <dbReference type="ChEBI" id="CHEBI:64721"/>
        <dbReference type="ChEBI" id="CHEBI:78442"/>
        <dbReference type="ChEBI" id="CHEBI:78494"/>
        <dbReference type="ChEBI" id="CHEBI:133041"/>
        <dbReference type="EC" id="2.3.2.29"/>
    </reaction>
</comment>
<dbReference type="GO" id="GO:0008914">
    <property type="term" value="F:leucyl-tRNA--protein transferase activity"/>
    <property type="evidence" value="ECO:0007669"/>
    <property type="project" value="UniProtKB-UniRule"/>
</dbReference>
<dbReference type="PANTHER" id="PTHR21367">
    <property type="entry name" value="ARGININE-TRNA-PROTEIN TRANSFERASE 1"/>
    <property type="match status" value="1"/>
</dbReference>
<evidence type="ECO:0000313" key="8">
    <source>
        <dbReference type="Proteomes" id="UP000824988"/>
    </source>
</evidence>
<evidence type="ECO:0000256" key="4">
    <source>
        <dbReference type="HAMAP-Rule" id="MF_00689"/>
    </source>
</evidence>
<dbReference type="KEGG" id="moz:MoryE10_08610"/>
<dbReference type="InterPro" id="IPR007471">
    <property type="entry name" value="N-end_Aminoacyl_Trfase_N"/>
</dbReference>
<evidence type="ECO:0000259" key="6">
    <source>
        <dbReference type="Pfam" id="PF04377"/>
    </source>
</evidence>
<dbReference type="InterPro" id="IPR017138">
    <property type="entry name" value="Asp_Glu_LeuTrfase"/>
</dbReference>
<organism evidence="7 8">
    <name type="scientific">Methylogaea oryzae</name>
    <dbReference type="NCBI Taxonomy" id="1295382"/>
    <lineage>
        <taxon>Bacteria</taxon>
        <taxon>Pseudomonadati</taxon>
        <taxon>Pseudomonadota</taxon>
        <taxon>Gammaproteobacteria</taxon>
        <taxon>Methylococcales</taxon>
        <taxon>Methylococcaceae</taxon>
        <taxon>Methylogaea</taxon>
    </lineage>
</organism>
<comment type="catalytic activity">
    <reaction evidence="4">
        <text>N-terminal L-aspartyl-[protein] + L-leucyl-tRNA(Leu) = N-terminal L-leucyl-L-aspartyl-[protein] + tRNA(Leu) + H(+)</text>
        <dbReference type="Rhea" id="RHEA:50420"/>
        <dbReference type="Rhea" id="RHEA-COMP:9613"/>
        <dbReference type="Rhea" id="RHEA-COMP:9622"/>
        <dbReference type="Rhea" id="RHEA-COMP:12669"/>
        <dbReference type="Rhea" id="RHEA-COMP:12674"/>
        <dbReference type="ChEBI" id="CHEBI:15378"/>
        <dbReference type="ChEBI" id="CHEBI:64720"/>
        <dbReference type="ChEBI" id="CHEBI:78442"/>
        <dbReference type="ChEBI" id="CHEBI:78494"/>
        <dbReference type="ChEBI" id="CHEBI:133042"/>
        <dbReference type="EC" id="2.3.2.29"/>
    </reaction>
</comment>
<comment type="similarity">
    <text evidence="4">Belongs to the R-transferase family. Bpt subfamily.</text>
</comment>
<evidence type="ECO:0000259" key="5">
    <source>
        <dbReference type="Pfam" id="PF04376"/>
    </source>
</evidence>
<keyword evidence="3 4" id="KW-0012">Acyltransferase</keyword>
<feature type="domain" description="N-end aminoacyl transferase N-terminal" evidence="5">
    <location>
        <begin position="12"/>
        <end position="82"/>
    </location>
</feature>
<dbReference type="Pfam" id="PF04377">
    <property type="entry name" value="ATE_C"/>
    <property type="match status" value="1"/>
</dbReference>
<dbReference type="Pfam" id="PF04376">
    <property type="entry name" value="ATE_N"/>
    <property type="match status" value="1"/>
</dbReference>
<evidence type="ECO:0000256" key="3">
    <source>
        <dbReference type="ARBA" id="ARBA00023315"/>
    </source>
</evidence>
<dbReference type="PIRSF" id="PIRSF037208">
    <property type="entry name" value="ATE_pro_prd"/>
    <property type="match status" value="1"/>
</dbReference>
<reference evidence="7" key="1">
    <citation type="submission" date="2019-06" db="EMBL/GenBank/DDBJ databases">
        <title>Complete genome sequence of Methylogaea oryzae strain JCM16910.</title>
        <authorList>
            <person name="Asakawa S."/>
        </authorList>
    </citation>
    <scope>NUCLEOTIDE SEQUENCE</scope>
    <source>
        <strain evidence="7">E10</strain>
    </source>
</reference>